<proteinExistence type="predicted"/>
<name>A0A3P7L744_DIBLA</name>
<dbReference type="AlphaFoldDB" id="A0A3P7L744"/>
<dbReference type="EMBL" id="UYRU01053688">
    <property type="protein sequence ID" value="VDN12354.1"/>
    <property type="molecule type" value="Genomic_DNA"/>
</dbReference>
<evidence type="ECO:0000313" key="1">
    <source>
        <dbReference type="EMBL" id="VDN12354.1"/>
    </source>
</evidence>
<protein>
    <submittedName>
        <fullName evidence="1">Uncharacterized protein</fullName>
    </submittedName>
</protein>
<organism evidence="1 2">
    <name type="scientific">Dibothriocephalus latus</name>
    <name type="common">Fish tapeworm</name>
    <name type="synonym">Diphyllobothrium latum</name>
    <dbReference type="NCBI Taxonomy" id="60516"/>
    <lineage>
        <taxon>Eukaryota</taxon>
        <taxon>Metazoa</taxon>
        <taxon>Spiralia</taxon>
        <taxon>Lophotrochozoa</taxon>
        <taxon>Platyhelminthes</taxon>
        <taxon>Cestoda</taxon>
        <taxon>Eucestoda</taxon>
        <taxon>Diphyllobothriidea</taxon>
        <taxon>Diphyllobothriidae</taxon>
        <taxon>Dibothriocephalus</taxon>
    </lineage>
</organism>
<dbReference type="OrthoDB" id="10462276at2759"/>
<evidence type="ECO:0000313" key="2">
    <source>
        <dbReference type="Proteomes" id="UP000281553"/>
    </source>
</evidence>
<dbReference type="Proteomes" id="UP000281553">
    <property type="component" value="Unassembled WGS sequence"/>
</dbReference>
<reference evidence="1 2" key="1">
    <citation type="submission" date="2018-11" db="EMBL/GenBank/DDBJ databases">
        <authorList>
            <consortium name="Pathogen Informatics"/>
        </authorList>
    </citation>
    <scope>NUCLEOTIDE SEQUENCE [LARGE SCALE GENOMIC DNA]</scope>
</reference>
<accession>A0A3P7L744</accession>
<sequence>MYSSGPYSTSPVYNRFSERFEKDIAPISSAGDNPVYENCVSSIPSSQMIVSHTVGLPRQYPHHWGDMADNFQELPALETALRADQYNSIESAAAPEARSAKISPYKALNTWNSWDSGMQLTPGSVERYRDLSPPSSDSGLGDSAALDCVKISGGTKEYLYYGLPISEVGFYLTQFSPRR</sequence>
<gene>
    <name evidence="1" type="ORF">DILT_LOCUS8185</name>
</gene>
<keyword evidence="2" id="KW-1185">Reference proteome</keyword>